<evidence type="ECO:0000313" key="2">
    <source>
        <dbReference type="EMBL" id="GAA3934659.1"/>
    </source>
</evidence>
<dbReference type="InterPro" id="IPR036515">
    <property type="entry name" value="Transposase_17_sf"/>
</dbReference>
<gene>
    <name evidence="2" type="ORF">GCM10022406_18930</name>
</gene>
<sequence length="194" mass="22075">MNPQDYRRNLPHLLSPGETVFVTFRLAGSLPEAVVEQLRAEFSSETANEEATYVRQKRYFGRFDALLDGSVSGPTWLQQPMIGRLVADALHFFDGRAYTLICYCIMPNHVHLVAVLLEAEVSMMRALQSVKAHTAREANRLLGRTGQFWHRESYDHVVRSASEMQNVIAYALENPVRAGLTDSWQQWPCSYWAG</sequence>
<keyword evidence="3" id="KW-1185">Reference proteome</keyword>
<dbReference type="Gene3D" id="3.30.70.1290">
    <property type="entry name" value="Transposase IS200-like"/>
    <property type="match status" value="1"/>
</dbReference>
<dbReference type="Proteomes" id="UP001499909">
    <property type="component" value="Unassembled WGS sequence"/>
</dbReference>
<organism evidence="2 3">
    <name type="scientific">Hymenobacter algoricola</name>
    <dbReference type="NCBI Taxonomy" id="486267"/>
    <lineage>
        <taxon>Bacteria</taxon>
        <taxon>Pseudomonadati</taxon>
        <taxon>Bacteroidota</taxon>
        <taxon>Cytophagia</taxon>
        <taxon>Cytophagales</taxon>
        <taxon>Hymenobacteraceae</taxon>
        <taxon>Hymenobacter</taxon>
    </lineage>
</organism>
<dbReference type="EMBL" id="BAABDH010000035">
    <property type="protein sequence ID" value="GAA3934659.1"/>
    <property type="molecule type" value="Genomic_DNA"/>
</dbReference>
<name>A0ABP7N1R0_9BACT</name>
<dbReference type="RefSeq" id="WP_345112885.1">
    <property type="nucleotide sequence ID" value="NZ_BAABDH010000035.1"/>
</dbReference>
<dbReference type="SMART" id="SM01321">
    <property type="entry name" value="Y1_Tnp"/>
    <property type="match status" value="1"/>
</dbReference>
<dbReference type="SUPFAM" id="SSF143422">
    <property type="entry name" value="Transposase IS200-like"/>
    <property type="match status" value="1"/>
</dbReference>
<accession>A0ABP7N1R0</accession>
<dbReference type="PANTHER" id="PTHR36966:SF1">
    <property type="entry name" value="REP-ASSOCIATED TYROSINE TRANSPOSASE"/>
    <property type="match status" value="1"/>
</dbReference>
<comment type="caution">
    <text evidence="2">The sequence shown here is derived from an EMBL/GenBank/DDBJ whole genome shotgun (WGS) entry which is preliminary data.</text>
</comment>
<reference evidence="3" key="1">
    <citation type="journal article" date="2019" name="Int. J. Syst. Evol. Microbiol.">
        <title>The Global Catalogue of Microorganisms (GCM) 10K type strain sequencing project: providing services to taxonomists for standard genome sequencing and annotation.</title>
        <authorList>
            <consortium name="The Broad Institute Genomics Platform"/>
            <consortium name="The Broad Institute Genome Sequencing Center for Infectious Disease"/>
            <person name="Wu L."/>
            <person name="Ma J."/>
        </authorList>
    </citation>
    <scope>NUCLEOTIDE SEQUENCE [LARGE SCALE GENOMIC DNA]</scope>
    <source>
        <strain evidence="3">JCM 17214</strain>
    </source>
</reference>
<evidence type="ECO:0000313" key="3">
    <source>
        <dbReference type="Proteomes" id="UP001499909"/>
    </source>
</evidence>
<proteinExistence type="predicted"/>
<evidence type="ECO:0000259" key="1">
    <source>
        <dbReference type="SMART" id="SM01321"/>
    </source>
</evidence>
<feature type="domain" description="Transposase IS200-like" evidence="1">
    <location>
        <begin position="15"/>
        <end position="174"/>
    </location>
</feature>
<protein>
    <submittedName>
        <fullName evidence="2">Transposase</fullName>
    </submittedName>
</protein>
<dbReference type="PANTHER" id="PTHR36966">
    <property type="entry name" value="REP-ASSOCIATED TYROSINE TRANSPOSASE"/>
    <property type="match status" value="1"/>
</dbReference>
<dbReference type="InterPro" id="IPR002686">
    <property type="entry name" value="Transposase_17"/>
</dbReference>
<dbReference type="InterPro" id="IPR052715">
    <property type="entry name" value="RAYT_transposase"/>
</dbReference>